<keyword evidence="1 5" id="KW-0479">Metal-binding</keyword>
<keyword evidence="9" id="KW-1185">Reference proteome</keyword>
<dbReference type="GO" id="GO:0008270">
    <property type="term" value="F:zinc ion binding"/>
    <property type="evidence" value="ECO:0007669"/>
    <property type="project" value="UniProtKB-KW"/>
</dbReference>
<accession>A0A2U1MJR9</accession>
<dbReference type="InterPro" id="IPR045877">
    <property type="entry name" value="ZFP36-like"/>
</dbReference>
<feature type="compositionally biased region" description="Low complexity" evidence="6">
    <location>
        <begin position="49"/>
        <end position="63"/>
    </location>
</feature>
<dbReference type="FunFam" id="4.10.1000.10:FF:000003">
    <property type="entry name" value="Zinc finger CCCH domain-containing protein"/>
    <property type="match status" value="1"/>
</dbReference>
<dbReference type="OrthoDB" id="410307at2759"/>
<evidence type="ECO:0000313" key="8">
    <source>
        <dbReference type="EMBL" id="PWA61474.1"/>
    </source>
</evidence>
<protein>
    <submittedName>
        <fullName evidence="8">Zinc finger, CCCH-type</fullName>
    </submittedName>
</protein>
<dbReference type="Pfam" id="PF14608">
    <property type="entry name" value="zf-CCCH_2"/>
    <property type="match status" value="1"/>
</dbReference>
<gene>
    <name evidence="8" type="ORF">CTI12_AA369740</name>
</gene>
<evidence type="ECO:0000256" key="1">
    <source>
        <dbReference type="ARBA" id="ARBA00022723"/>
    </source>
</evidence>
<reference evidence="8 9" key="1">
    <citation type="journal article" date="2018" name="Mol. Plant">
        <title>The genome of Artemisia annua provides insight into the evolution of Asteraceae family and artemisinin biosynthesis.</title>
        <authorList>
            <person name="Shen Q."/>
            <person name="Zhang L."/>
            <person name="Liao Z."/>
            <person name="Wang S."/>
            <person name="Yan T."/>
            <person name="Shi P."/>
            <person name="Liu M."/>
            <person name="Fu X."/>
            <person name="Pan Q."/>
            <person name="Wang Y."/>
            <person name="Lv Z."/>
            <person name="Lu X."/>
            <person name="Zhang F."/>
            <person name="Jiang W."/>
            <person name="Ma Y."/>
            <person name="Chen M."/>
            <person name="Hao X."/>
            <person name="Li L."/>
            <person name="Tang Y."/>
            <person name="Lv G."/>
            <person name="Zhou Y."/>
            <person name="Sun X."/>
            <person name="Brodelius P.E."/>
            <person name="Rose J.K.C."/>
            <person name="Tang K."/>
        </authorList>
    </citation>
    <scope>NUCLEOTIDE SEQUENCE [LARGE SCALE GENOMIC DNA]</scope>
    <source>
        <strain evidence="9">cv. Huhao1</strain>
        <tissue evidence="8">Leaf</tissue>
    </source>
</reference>
<name>A0A2U1MJR9_ARTAN</name>
<dbReference type="Gene3D" id="3.30.1370.210">
    <property type="match status" value="1"/>
</dbReference>
<dbReference type="InterPro" id="IPR036855">
    <property type="entry name" value="Znf_CCCH_sf"/>
</dbReference>
<feature type="zinc finger region" description="C3H1-type" evidence="5">
    <location>
        <begin position="155"/>
        <end position="183"/>
    </location>
</feature>
<feature type="zinc finger region" description="C3H1-type" evidence="5">
    <location>
        <begin position="9"/>
        <end position="37"/>
    </location>
</feature>
<feature type="domain" description="C3H1-type" evidence="7">
    <location>
        <begin position="9"/>
        <end position="37"/>
    </location>
</feature>
<dbReference type="Proteomes" id="UP000245207">
    <property type="component" value="Unassembled WGS sequence"/>
</dbReference>
<organism evidence="8 9">
    <name type="scientific">Artemisia annua</name>
    <name type="common">Sweet wormwood</name>
    <dbReference type="NCBI Taxonomy" id="35608"/>
    <lineage>
        <taxon>Eukaryota</taxon>
        <taxon>Viridiplantae</taxon>
        <taxon>Streptophyta</taxon>
        <taxon>Embryophyta</taxon>
        <taxon>Tracheophyta</taxon>
        <taxon>Spermatophyta</taxon>
        <taxon>Magnoliopsida</taxon>
        <taxon>eudicotyledons</taxon>
        <taxon>Gunneridae</taxon>
        <taxon>Pentapetalae</taxon>
        <taxon>asterids</taxon>
        <taxon>campanulids</taxon>
        <taxon>Asterales</taxon>
        <taxon>Asteraceae</taxon>
        <taxon>Asteroideae</taxon>
        <taxon>Anthemideae</taxon>
        <taxon>Artemisiinae</taxon>
        <taxon>Artemisia</taxon>
    </lineage>
</organism>
<dbReference type="SMART" id="SM00356">
    <property type="entry name" value="ZnF_C3H1"/>
    <property type="match status" value="3"/>
</dbReference>
<sequence length="297" mass="32184">MGRGTTHIFYKTRLCQQFVDGTCPKAADGCNYAHGPNNLRSPPLNWQENVNNNRGGKNGNGNWNEDRGRIGQRGICWKFSNGEECPYGDNCSYIHDATMFNVGGAMDSGRARESSVINIKTVVDQSQSQTVGRAVQVRTASSDQDVLRTSVKGTYWKSKICNQWETTGHCVFADKCNYAHGLAELNTPVRRVEGDGLVAANGVQIAMATDSAAAAPVQQAKWLEKLAGKLAELNTPIRRVEGDGLVAANGVQIAMATDSAAAAPVQQAKWLEKLAGKLAGGRLKSIYGDWIDDEDYE</sequence>
<dbReference type="Pfam" id="PF18044">
    <property type="entry name" value="zf-CCCH_4"/>
    <property type="match status" value="1"/>
</dbReference>
<dbReference type="GO" id="GO:0003729">
    <property type="term" value="F:mRNA binding"/>
    <property type="evidence" value="ECO:0007669"/>
    <property type="project" value="InterPro"/>
</dbReference>
<feature type="domain" description="C3H1-type" evidence="7">
    <location>
        <begin position="75"/>
        <end position="98"/>
    </location>
</feature>
<evidence type="ECO:0000256" key="4">
    <source>
        <dbReference type="ARBA" id="ARBA00022833"/>
    </source>
</evidence>
<dbReference type="PROSITE" id="PS50103">
    <property type="entry name" value="ZF_C3H1"/>
    <property type="match status" value="3"/>
</dbReference>
<dbReference type="Gene3D" id="4.10.1000.10">
    <property type="entry name" value="Zinc finger, CCCH-type"/>
    <property type="match status" value="1"/>
</dbReference>
<dbReference type="AlphaFoldDB" id="A0A2U1MJR9"/>
<dbReference type="STRING" id="35608.A0A2U1MJR9"/>
<dbReference type="PANTHER" id="PTHR12547:SF121">
    <property type="entry name" value="ZINC FINGER CCCH DOMAIN-CONTAINING PROTEIN 39"/>
    <property type="match status" value="1"/>
</dbReference>
<dbReference type="GO" id="GO:0010468">
    <property type="term" value="P:regulation of gene expression"/>
    <property type="evidence" value="ECO:0007669"/>
    <property type="project" value="UniProtKB-ARBA"/>
</dbReference>
<feature type="domain" description="C3H1-type" evidence="7">
    <location>
        <begin position="155"/>
        <end position="183"/>
    </location>
</feature>
<dbReference type="GO" id="GO:0051252">
    <property type="term" value="P:regulation of RNA metabolic process"/>
    <property type="evidence" value="ECO:0007669"/>
    <property type="project" value="UniProtKB-ARBA"/>
</dbReference>
<keyword evidence="3 5" id="KW-0863">Zinc-finger</keyword>
<comment type="caution">
    <text evidence="8">The sequence shown here is derived from an EMBL/GenBank/DDBJ whole genome shotgun (WGS) entry which is preliminary data.</text>
</comment>
<keyword evidence="2" id="KW-0677">Repeat</keyword>
<dbReference type="PANTHER" id="PTHR12547">
    <property type="entry name" value="CCCH ZINC FINGER/TIS11-RELATED"/>
    <property type="match status" value="1"/>
</dbReference>
<dbReference type="Pfam" id="PF00642">
    <property type="entry name" value="zf-CCCH"/>
    <property type="match status" value="1"/>
</dbReference>
<evidence type="ECO:0000256" key="5">
    <source>
        <dbReference type="PROSITE-ProRule" id="PRU00723"/>
    </source>
</evidence>
<keyword evidence="4 5" id="KW-0862">Zinc</keyword>
<evidence type="ECO:0000256" key="2">
    <source>
        <dbReference type="ARBA" id="ARBA00022737"/>
    </source>
</evidence>
<evidence type="ECO:0000313" key="9">
    <source>
        <dbReference type="Proteomes" id="UP000245207"/>
    </source>
</evidence>
<feature type="region of interest" description="Disordered" evidence="6">
    <location>
        <begin position="41"/>
        <end position="66"/>
    </location>
</feature>
<feature type="zinc finger region" description="C3H1-type" evidence="5">
    <location>
        <begin position="75"/>
        <end position="98"/>
    </location>
</feature>
<dbReference type="InterPro" id="IPR041367">
    <property type="entry name" value="Znf-CCCH_4"/>
</dbReference>
<dbReference type="EMBL" id="PKPP01005094">
    <property type="protein sequence ID" value="PWA61474.1"/>
    <property type="molecule type" value="Genomic_DNA"/>
</dbReference>
<dbReference type="InterPro" id="IPR000571">
    <property type="entry name" value="Znf_CCCH"/>
</dbReference>
<proteinExistence type="predicted"/>
<evidence type="ECO:0000259" key="7">
    <source>
        <dbReference type="PROSITE" id="PS50103"/>
    </source>
</evidence>
<evidence type="ECO:0000256" key="3">
    <source>
        <dbReference type="ARBA" id="ARBA00022771"/>
    </source>
</evidence>
<evidence type="ECO:0000256" key="6">
    <source>
        <dbReference type="SAM" id="MobiDB-lite"/>
    </source>
</evidence>
<dbReference type="SUPFAM" id="SSF90229">
    <property type="entry name" value="CCCH zinc finger"/>
    <property type="match status" value="3"/>
</dbReference>